<dbReference type="EMBL" id="VIFM01000010">
    <property type="protein sequence ID" value="TQF17252.1"/>
    <property type="molecule type" value="Genomic_DNA"/>
</dbReference>
<keyword evidence="3" id="KW-1185">Reference proteome</keyword>
<dbReference type="AlphaFoldDB" id="A0A540X7S8"/>
<evidence type="ECO:0000313" key="3">
    <source>
        <dbReference type="Proteomes" id="UP000315369"/>
    </source>
</evidence>
<proteinExistence type="predicted"/>
<evidence type="ECO:0000313" key="2">
    <source>
        <dbReference type="EMBL" id="TQF17252.1"/>
    </source>
</evidence>
<gene>
    <name evidence="2" type="ORF">FJV41_04200</name>
</gene>
<sequence length="121" mass="13696">MAERCFHALDHDRLRFNDPTGRCAVASAGTVVLTRRLQTRQVSVNRPDADPARTSFAQPRFEAPLPGSQCDEPYQRLRCHRRRDANRRAACHRGASRARARLAYAYARHGETRRLAGGRGQ</sequence>
<evidence type="ECO:0000256" key="1">
    <source>
        <dbReference type="SAM" id="MobiDB-lite"/>
    </source>
</evidence>
<feature type="region of interest" description="Disordered" evidence="1">
    <location>
        <begin position="42"/>
        <end position="67"/>
    </location>
</feature>
<dbReference type="Proteomes" id="UP000315369">
    <property type="component" value="Unassembled WGS sequence"/>
</dbReference>
<organism evidence="2 3">
    <name type="scientific">Myxococcus llanfairpwllgwyngyllgogerychwyrndrobwllllantysiliogogogochensis</name>
    <dbReference type="NCBI Taxonomy" id="2590453"/>
    <lineage>
        <taxon>Bacteria</taxon>
        <taxon>Pseudomonadati</taxon>
        <taxon>Myxococcota</taxon>
        <taxon>Myxococcia</taxon>
        <taxon>Myxococcales</taxon>
        <taxon>Cystobacterineae</taxon>
        <taxon>Myxococcaceae</taxon>
        <taxon>Myxococcus</taxon>
    </lineage>
</organism>
<name>A0A540X7S8_9BACT</name>
<reference evidence="2 3" key="1">
    <citation type="submission" date="2019-06" db="EMBL/GenBank/DDBJ databases">
        <authorList>
            <person name="Livingstone P."/>
            <person name="Whitworth D."/>
        </authorList>
    </citation>
    <scope>NUCLEOTIDE SEQUENCE [LARGE SCALE GENOMIC DNA]</scope>
    <source>
        <strain evidence="2 3">AM401</strain>
    </source>
</reference>
<comment type="caution">
    <text evidence="2">The sequence shown here is derived from an EMBL/GenBank/DDBJ whole genome shotgun (WGS) entry which is preliminary data.</text>
</comment>
<protein>
    <submittedName>
        <fullName evidence="2">Uncharacterized protein</fullName>
    </submittedName>
</protein>
<accession>A0A540X7S8</accession>